<evidence type="ECO:0000259" key="3">
    <source>
        <dbReference type="Pfam" id="PF20434"/>
    </source>
</evidence>
<reference evidence="4" key="1">
    <citation type="submission" date="2023-06" db="EMBL/GenBank/DDBJ databases">
        <title>Genome sequence of Nocardioides sp. SOB44.</title>
        <authorList>
            <person name="Zhang G."/>
        </authorList>
    </citation>
    <scope>NUCLEOTIDE SEQUENCE</scope>
    <source>
        <strain evidence="4">SOB44</strain>
    </source>
</reference>
<keyword evidence="2" id="KW-0732">Signal</keyword>
<dbReference type="Gene3D" id="3.40.50.1820">
    <property type="entry name" value="alpha/beta hydrolase"/>
    <property type="match status" value="1"/>
</dbReference>
<dbReference type="InterPro" id="IPR029058">
    <property type="entry name" value="AB_hydrolase_fold"/>
</dbReference>
<gene>
    <name evidence="4" type="ORF">QWJ41_01545</name>
</gene>
<sequence>MRRRTLLALPALAGLTALVGACATGPQEVPPVPAPADGSATERLTYGDDPSQYAVLTRPAGTPRGVVVVVHGGFWKAEYGIEYAEPLVPGLVEAGWAVLALEYRRVGAAGEDGAGGGVPETLDDVAAGVDLLAGTDLDLATVVALGHSAGGHLATWAASRTRHQRWADGVELTHVVSQAGVLDLVGAQAAGLGGGAVAAFLGHAPDPSDPADAAVDPLRQVPLDQPVWCVHGADDTIVPPTQSQRYVDAALAAGAQAELVEVEGDHFTVVDPTSPAWARTLEILDAL</sequence>
<protein>
    <submittedName>
        <fullName evidence="4">Alpha/beta hydrolase</fullName>
    </submittedName>
</protein>
<feature type="signal peptide" evidence="2">
    <location>
        <begin position="1"/>
        <end position="23"/>
    </location>
</feature>
<feature type="domain" description="BD-FAE-like" evidence="3">
    <location>
        <begin position="62"/>
        <end position="245"/>
    </location>
</feature>
<keyword evidence="1 4" id="KW-0378">Hydrolase</keyword>
<comment type="caution">
    <text evidence="4">The sequence shown here is derived from an EMBL/GenBank/DDBJ whole genome shotgun (WGS) entry which is preliminary data.</text>
</comment>
<evidence type="ECO:0000313" key="5">
    <source>
        <dbReference type="Proteomes" id="UP001168363"/>
    </source>
</evidence>
<accession>A0ABT8TQ35</accession>
<keyword evidence="5" id="KW-1185">Reference proteome</keyword>
<feature type="chain" id="PRO_5046627589" evidence="2">
    <location>
        <begin position="24"/>
        <end position="287"/>
    </location>
</feature>
<organism evidence="4 5">
    <name type="scientific">Nocardioides cremeus</name>
    <dbReference type="NCBI Taxonomy" id="3058044"/>
    <lineage>
        <taxon>Bacteria</taxon>
        <taxon>Bacillati</taxon>
        <taxon>Actinomycetota</taxon>
        <taxon>Actinomycetes</taxon>
        <taxon>Propionibacteriales</taxon>
        <taxon>Nocardioidaceae</taxon>
        <taxon>Nocardioides</taxon>
    </lineage>
</organism>
<dbReference type="EMBL" id="JAULSC010000001">
    <property type="protein sequence ID" value="MDO3394397.1"/>
    <property type="molecule type" value="Genomic_DNA"/>
</dbReference>
<dbReference type="SUPFAM" id="SSF53474">
    <property type="entry name" value="alpha/beta-Hydrolases"/>
    <property type="match status" value="1"/>
</dbReference>
<dbReference type="Pfam" id="PF20434">
    <property type="entry name" value="BD-FAE"/>
    <property type="match status" value="1"/>
</dbReference>
<dbReference type="GO" id="GO:0016787">
    <property type="term" value="F:hydrolase activity"/>
    <property type="evidence" value="ECO:0007669"/>
    <property type="project" value="UniProtKB-KW"/>
</dbReference>
<evidence type="ECO:0000313" key="4">
    <source>
        <dbReference type="EMBL" id="MDO3394397.1"/>
    </source>
</evidence>
<dbReference type="PANTHER" id="PTHR48081:SF33">
    <property type="entry name" value="KYNURENINE FORMAMIDASE"/>
    <property type="match status" value="1"/>
</dbReference>
<dbReference type="PROSITE" id="PS51257">
    <property type="entry name" value="PROKAR_LIPOPROTEIN"/>
    <property type="match status" value="1"/>
</dbReference>
<dbReference type="InterPro" id="IPR050300">
    <property type="entry name" value="GDXG_lipolytic_enzyme"/>
</dbReference>
<evidence type="ECO:0000256" key="2">
    <source>
        <dbReference type="SAM" id="SignalP"/>
    </source>
</evidence>
<dbReference type="PANTHER" id="PTHR48081">
    <property type="entry name" value="AB HYDROLASE SUPERFAMILY PROTEIN C4A8.06C"/>
    <property type="match status" value="1"/>
</dbReference>
<dbReference type="Proteomes" id="UP001168363">
    <property type="component" value="Unassembled WGS sequence"/>
</dbReference>
<name>A0ABT8TQ35_9ACTN</name>
<dbReference type="InterPro" id="IPR049492">
    <property type="entry name" value="BD-FAE-like_dom"/>
</dbReference>
<dbReference type="RefSeq" id="WP_302705382.1">
    <property type="nucleotide sequence ID" value="NZ_JAULSC010000001.1"/>
</dbReference>
<proteinExistence type="predicted"/>
<evidence type="ECO:0000256" key="1">
    <source>
        <dbReference type="ARBA" id="ARBA00022801"/>
    </source>
</evidence>